<reference evidence="2" key="1">
    <citation type="submission" date="2017-02" db="EMBL/GenBank/DDBJ databases">
        <title>Delving into the versatile metabolic prowess of the omnipresent phylum Bacteroidetes.</title>
        <authorList>
            <person name="Nobu M.K."/>
            <person name="Mei R."/>
            <person name="Narihiro T."/>
            <person name="Kuroda K."/>
            <person name="Liu W.-T."/>
        </authorList>
    </citation>
    <scope>NUCLEOTIDE SEQUENCE</scope>
    <source>
        <strain evidence="2">ADurb.Bin417</strain>
    </source>
</reference>
<name>A0A1V5M5L2_UNCT6</name>
<dbReference type="Proteomes" id="UP000485484">
    <property type="component" value="Unassembled WGS sequence"/>
</dbReference>
<accession>A0A1V5M5L2</accession>
<feature type="region of interest" description="Disordered" evidence="1">
    <location>
        <begin position="142"/>
        <end position="162"/>
    </location>
</feature>
<organism evidence="2">
    <name type="scientific">candidate division TA06 bacterium ADurb.Bin417</name>
    <dbReference type="NCBI Taxonomy" id="1852828"/>
    <lineage>
        <taxon>Bacteria</taxon>
        <taxon>Bacteria division TA06</taxon>
    </lineage>
</organism>
<evidence type="ECO:0000256" key="1">
    <source>
        <dbReference type="SAM" id="MobiDB-lite"/>
    </source>
</evidence>
<evidence type="ECO:0000313" key="2">
    <source>
        <dbReference type="EMBL" id="OPZ88504.1"/>
    </source>
</evidence>
<protein>
    <submittedName>
        <fullName evidence="2">Uncharacterized protein</fullName>
    </submittedName>
</protein>
<dbReference type="EMBL" id="MWAK01000495">
    <property type="protein sequence ID" value="OPZ88504.1"/>
    <property type="molecule type" value="Genomic_DNA"/>
</dbReference>
<comment type="caution">
    <text evidence="2">The sequence shown here is derived from an EMBL/GenBank/DDBJ whole genome shotgun (WGS) entry which is preliminary data.</text>
</comment>
<proteinExistence type="predicted"/>
<feature type="region of interest" description="Disordered" evidence="1">
    <location>
        <begin position="276"/>
        <end position="305"/>
    </location>
</feature>
<gene>
    <name evidence="2" type="ORF">BWY73_01655</name>
</gene>
<feature type="compositionally biased region" description="Acidic residues" evidence="1">
    <location>
        <begin position="292"/>
        <end position="305"/>
    </location>
</feature>
<feature type="region of interest" description="Disordered" evidence="1">
    <location>
        <begin position="211"/>
        <end position="232"/>
    </location>
</feature>
<sequence length="305" mass="31527">MAEDRLEAGVADRRQRIEIGDQVPELRVAGGAVFRRPALGPPGRDRGIERHAAVGKVQPDGPTGPGRRGDGFGEVLAEGGQFRVRGQHAAGFDRLPVHVGEQVAEFQPVHPEGAEGRFPQLGEEGGDQPVFHVGLEVGGGVDPVGRRVGGHGQADRVGAARRSREIEPAGCVVVDRVGDRQGPGGGRAGGLFRDAHRDQAGADGLVRVAGQDEDDVHPPGPELVEGGGQRGAAGLENEGAAAAAAVAFRIVGELVGRDAGPGFGLHLPHQVKRTVGDVVRVPPGADEAGKEAEDDGEEQEPAFHG</sequence>
<dbReference type="AlphaFoldDB" id="A0A1V5M5L2"/>